<keyword evidence="1" id="KW-0805">Transcription regulation</keyword>
<dbReference type="InterPro" id="IPR050707">
    <property type="entry name" value="HTH_MetabolicPath_Reg"/>
</dbReference>
<dbReference type="SMART" id="SM00346">
    <property type="entry name" value="HTH_ICLR"/>
    <property type="match status" value="1"/>
</dbReference>
<dbReference type="GO" id="GO:0003700">
    <property type="term" value="F:DNA-binding transcription factor activity"/>
    <property type="evidence" value="ECO:0007669"/>
    <property type="project" value="TreeGrafter"/>
</dbReference>
<dbReference type="GO" id="GO:0045892">
    <property type="term" value="P:negative regulation of DNA-templated transcription"/>
    <property type="evidence" value="ECO:0007669"/>
    <property type="project" value="TreeGrafter"/>
</dbReference>
<dbReference type="Proteomes" id="UP000611629">
    <property type="component" value="Unassembled WGS sequence"/>
</dbReference>
<dbReference type="InterPro" id="IPR029016">
    <property type="entry name" value="GAF-like_dom_sf"/>
</dbReference>
<dbReference type="Pfam" id="PF09339">
    <property type="entry name" value="HTH_IclR"/>
    <property type="match status" value="1"/>
</dbReference>
<dbReference type="SUPFAM" id="SSF55781">
    <property type="entry name" value="GAF domain-like"/>
    <property type="match status" value="1"/>
</dbReference>
<dbReference type="EMBL" id="JACBNQ010000030">
    <property type="protein sequence ID" value="NYB75846.1"/>
    <property type="molecule type" value="Genomic_DNA"/>
</dbReference>
<dbReference type="Gene3D" id="3.30.450.40">
    <property type="match status" value="1"/>
</dbReference>
<keyword evidence="3" id="KW-0804">Transcription</keyword>
<name>A0A974GY45_SEDHY</name>
<dbReference type="PANTHER" id="PTHR30136">
    <property type="entry name" value="HELIX-TURN-HELIX TRANSCRIPTIONAL REGULATOR, ICLR FAMILY"/>
    <property type="match status" value="1"/>
</dbReference>
<dbReference type="InterPro" id="IPR005471">
    <property type="entry name" value="Tscrpt_reg_IclR_N"/>
</dbReference>
<dbReference type="PROSITE" id="PS51078">
    <property type="entry name" value="ICLR_ED"/>
    <property type="match status" value="1"/>
</dbReference>
<dbReference type="GO" id="GO:0003677">
    <property type="term" value="F:DNA binding"/>
    <property type="evidence" value="ECO:0007669"/>
    <property type="project" value="UniProtKB-KW"/>
</dbReference>
<dbReference type="AlphaFoldDB" id="A0A974GY45"/>
<sequence>MINDDDKYLMSSVNNTLEILDLLSLHDELGVSEISKATNFGKASVFRMLYTLEKKGFVHKTSDSKYKLGIKFAHFGAIVLEKQNIFTLIRPFLQKLRDKHNETTHLGILDSDLNVIFMVKEASNNTIQMASRVGYKLPFYATAMGKVLVASKLSEELEERLKNYDYNQFTEHTITNHEKLIEMLKLVEQQGYSEDDEESEYGLVCFAAPIKDLTGQTIAAISISGTYMRMNNNKEELIKSIKETAYEVSASLGYKEN</sequence>
<reference evidence="6" key="1">
    <citation type="submission" date="2020-07" db="EMBL/GenBank/DDBJ databases">
        <title>Genomic analysis of a strain of Sedimentibacter Hydroxybenzoicus DSM7310.</title>
        <authorList>
            <person name="Ma S."/>
        </authorList>
    </citation>
    <scope>NUCLEOTIDE SEQUENCE</scope>
    <source>
        <strain evidence="6">DSM 7310</strain>
    </source>
</reference>
<evidence type="ECO:0000256" key="1">
    <source>
        <dbReference type="ARBA" id="ARBA00023015"/>
    </source>
</evidence>
<dbReference type="RefSeq" id="WP_179239565.1">
    <property type="nucleotide sequence ID" value="NZ_JACBNQ010000030.1"/>
</dbReference>
<keyword evidence="7" id="KW-1185">Reference proteome</keyword>
<proteinExistence type="predicted"/>
<dbReference type="InterPro" id="IPR036390">
    <property type="entry name" value="WH_DNA-bd_sf"/>
</dbReference>
<keyword evidence="2" id="KW-0238">DNA-binding</keyword>
<accession>A0A974GY45</accession>
<dbReference type="PROSITE" id="PS51077">
    <property type="entry name" value="HTH_ICLR"/>
    <property type="match status" value="1"/>
</dbReference>
<evidence type="ECO:0000256" key="3">
    <source>
        <dbReference type="ARBA" id="ARBA00023163"/>
    </source>
</evidence>
<dbReference type="Pfam" id="PF01614">
    <property type="entry name" value="IclR_C"/>
    <property type="match status" value="1"/>
</dbReference>
<evidence type="ECO:0000259" key="4">
    <source>
        <dbReference type="PROSITE" id="PS51077"/>
    </source>
</evidence>
<feature type="domain" description="HTH iclR-type" evidence="4">
    <location>
        <begin position="10"/>
        <end position="70"/>
    </location>
</feature>
<evidence type="ECO:0000313" key="7">
    <source>
        <dbReference type="Proteomes" id="UP000611629"/>
    </source>
</evidence>
<feature type="domain" description="IclR-ED" evidence="5">
    <location>
        <begin position="71"/>
        <end position="254"/>
    </location>
</feature>
<evidence type="ECO:0000313" key="6">
    <source>
        <dbReference type="EMBL" id="NYB75846.1"/>
    </source>
</evidence>
<dbReference type="SUPFAM" id="SSF46785">
    <property type="entry name" value="Winged helix' DNA-binding domain"/>
    <property type="match status" value="1"/>
</dbReference>
<comment type="caution">
    <text evidence="6">The sequence shown here is derived from an EMBL/GenBank/DDBJ whole genome shotgun (WGS) entry which is preliminary data.</text>
</comment>
<gene>
    <name evidence="6" type="ORF">HZF24_16985</name>
</gene>
<dbReference type="Gene3D" id="1.10.10.10">
    <property type="entry name" value="Winged helix-like DNA-binding domain superfamily/Winged helix DNA-binding domain"/>
    <property type="match status" value="1"/>
</dbReference>
<evidence type="ECO:0000259" key="5">
    <source>
        <dbReference type="PROSITE" id="PS51078"/>
    </source>
</evidence>
<dbReference type="PANTHER" id="PTHR30136:SF35">
    <property type="entry name" value="HTH-TYPE TRANSCRIPTIONAL REGULATOR RV1719"/>
    <property type="match status" value="1"/>
</dbReference>
<evidence type="ECO:0000256" key="2">
    <source>
        <dbReference type="ARBA" id="ARBA00023125"/>
    </source>
</evidence>
<dbReference type="InterPro" id="IPR036388">
    <property type="entry name" value="WH-like_DNA-bd_sf"/>
</dbReference>
<organism evidence="6 7">
    <name type="scientific">Sedimentibacter hydroxybenzoicus DSM 7310</name>
    <dbReference type="NCBI Taxonomy" id="1123245"/>
    <lineage>
        <taxon>Bacteria</taxon>
        <taxon>Bacillati</taxon>
        <taxon>Bacillota</taxon>
        <taxon>Tissierellia</taxon>
        <taxon>Sedimentibacter</taxon>
    </lineage>
</organism>
<dbReference type="InterPro" id="IPR014757">
    <property type="entry name" value="Tscrpt_reg_IclR_C"/>
</dbReference>
<protein>
    <submittedName>
        <fullName evidence="6">IclR family transcriptional regulator</fullName>
    </submittedName>
</protein>